<organism evidence="14 15">
    <name type="scientific">Cephus cinctus</name>
    <name type="common">Wheat stem sawfly</name>
    <dbReference type="NCBI Taxonomy" id="211228"/>
    <lineage>
        <taxon>Eukaryota</taxon>
        <taxon>Metazoa</taxon>
        <taxon>Ecdysozoa</taxon>
        <taxon>Arthropoda</taxon>
        <taxon>Hexapoda</taxon>
        <taxon>Insecta</taxon>
        <taxon>Pterygota</taxon>
        <taxon>Neoptera</taxon>
        <taxon>Endopterygota</taxon>
        <taxon>Hymenoptera</taxon>
        <taxon>Cephoidea</taxon>
        <taxon>Cephidae</taxon>
        <taxon>Cephus</taxon>
    </lineage>
</organism>
<reference evidence="15" key="1">
    <citation type="submission" date="2025-08" db="UniProtKB">
        <authorList>
            <consortium name="RefSeq"/>
        </authorList>
    </citation>
    <scope>IDENTIFICATION</scope>
</reference>
<dbReference type="Proteomes" id="UP000694920">
    <property type="component" value="Unplaced"/>
</dbReference>
<evidence type="ECO:0000259" key="12">
    <source>
        <dbReference type="PROSITE" id="PS50006"/>
    </source>
</evidence>
<evidence type="ECO:0000256" key="2">
    <source>
        <dbReference type="ARBA" id="ARBA00022490"/>
    </source>
</evidence>
<evidence type="ECO:0000313" key="15">
    <source>
        <dbReference type="RefSeq" id="XP_015604058.1"/>
    </source>
</evidence>
<evidence type="ECO:0000256" key="10">
    <source>
        <dbReference type="SAM" id="Coils"/>
    </source>
</evidence>
<keyword evidence="4 9" id="KW-0547">Nucleotide-binding</keyword>
<dbReference type="CTD" id="4703"/>
<feature type="coiled-coil region" evidence="10">
    <location>
        <begin position="507"/>
        <end position="594"/>
    </location>
</feature>
<dbReference type="Pfam" id="PF00498">
    <property type="entry name" value="FHA"/>
    <property type="match status" value="1"/>
</dbReference>
<feature type="compositionally biased region" description="Basic and acidic residues" evidence="11">
    <location>
        <begin position="28"/>
        <end position="50"/>
    </location>
</feature>
<feature type="compositionally biased region" description="Basic and acidic residues" evidence="11">
    <location>
        <begin position="1082"/>
        <end position="1102"/>
    </location>
</feature>
<sequence length="1182" mass="134019">MSCEKSKPSTPHGFCNAIFASSSCTFGKENRPPRDGHGSNPELRTERDTRWQQTRRMFCSEEKLKTPSKSNLHTRLSSDKTPVTHFCTPRRVAPSNARTPMKRYFSDHSLTQSTPECFNQVQVETPRREIFVEEQTICDGENSNLTVGIRVRPLNLRELTEPKITSIITAAGQSVIVDCESSQHSFMYDHCFVSYSDSDREGHADQETVFRSLVLPLVQNAFEGYNACLFAYGQTGSGKSYSMMGVESGGSKPGPEAGIIPRFCYEIFRRAQQTSEIATSVEISYFEIYNEKIHDLLASDSGSKKKSPLKVREHPVFGPYVVDLSQHGVRSYDDLQAWLKVGNSQRVTAATGMNEKSSRSHSIFSVILTQTRIDVPEGKPVEPSKRSKINLVDLAGSERLSQTCASGDRLREGVSINKSLLTLGKVIGSLAESTSNRKRGFVPYRESVLTWLLKESLGGNSRTAMLGTVSPASIHLEETLATLRYACQARAIVNRVRINEDPHDRLIRELKAEVLRLRGVREGYERQLGNHPQRPDGGNEATEEVRAKEQEIENLREQLRKTEEQLCLTQKSWMDRLREAEEQKNRELHQLRRRGIAVELNVNEKCDQPCLINLTADPILSGTLFYLVPPGMVRVGKAKSNRSKFVDHGNRTVSHVDIVLDGPLVRHLHCTIENNNGRLTLTPEVDSDTYVNGQIVTGKVLLKHGDRLVIGGNHYFRVCNPKDDNAQSSVHPTDFEFAHQEILRIQEEKLRAELEESKRKAIKELENAKKDVELQLGSQKLTFEREIQALGTTLERQKMALEEVNRRKKELELEKEIIASEMETNERVRKIQNEHTISGDTLPPYHSNFLAELEAILNETTADAETTLQLKCSNDAIKNGGVTLHEMQLLVREATERCRDVGINYEFNQQQVLTEKGLQPAIRIRDKDHNQETLWKPMRFLDWVHRLREFDVEDSLKVLRDVEDQWVTFDESEIADDSLNTSRISINMTPVRRQLNESLHQLSMDAGILEETGISYLKDDSGKVDGLQLQEAECLSQIEIAVQRLAHLCHLHESRETSGAVTKALDKVQSIVMDLRNQLDLEESSKEKQDKNEKSVHCDTKNAKQNLSLNDRLDQSSNDRENSKNNINEEKIEILNLFENFIDEDLSKKDTKSNSNESPSKSKSRGTCPHLKNSKTVQFNVQ</sequence>
<comment type="similarity">
    <text evidence="9">Belongs to the TRAFAC class myosin-kinesin ATPase superfamily. Kinesin family.</text>
</comment>
<feature type="domain" description="FHA" evidence="12">
    <location>
        <begin position="633"/>
        <end position="696"/>
    </location>
</feature>
<dbReference type="PROSITE" id="PS00411">
    <property type="entry name" value="KINESIN_MOTOR_1"/>
    <property type="match status" value="1"/>
</dbReference>
<dbReference type="InterPro" id="IPR001752">
    <property type="entry name" value="Kinesin_motor_dom"/>
</dbReference>
<keyword evidence="14" id="KW-1185">Reference proteome</keyword>
<dbReference type="InterPro" id="IPR008984">
    <property type="entry name" value="SMAD_FHA_dom_sf"/>
</dbReference>
<dbReference type="Gene3D" id="3.40.850.10">
    <property type="entry name" value="Kinesin motor domain"/>
    <property type="match status" value="1"/>
</dbReference>
<dbReference type="FunFam" id="3.40.850.10:FF:000042">
    <property type="entry name" value="Kinesin family member 14"/>
    <property type="match status" value="1"/>
</dbReference>
<dbReference type="GO" id="GO:0005874">
    <property type="term" value="C:microtubule"/>
    <property type="evidence" value="ECO:0007669"/>
    <property type="project" value="UniProtKB-KW"/>
</dbReference>
<keyword evidence="3" id="KW-0493">Microtubule</keyword>
<feature type="binding site" evidence="9">
    <location>
        <begin position="233"/>
        <end position="240"/>
    </location>
    <ligand>
        <name>ATP</name>
        <dbReference type="ChEBI" id="CHEBI:30616"/>
    </ligand>
</feature>
<dbReference type="PANTHER" id="PTHR47117">
    <property type="entry name" value="STAR-RELATED LIPID TRANSFER PROTEIN 9"/>
    <property type="match status" value="1"/>
</dbReference>
<feature type="region of interest" description="Disordered" evidence="11">
    <location>
        <begin position="1146"/>
        <end position="1182"/>
    </location>
</feature>
<dbReference type="PROSITE" id="PS50006">
    <property type="entry name" value="FHA_DOMAIN"/>
    <property type="match status" value="1"/>
</dbReference>
<dbReference type="SUPFAM" id="SSF52540">
    <property type="entry name" value="P-loop containing nucleoside triphosphate hydrolases"/>
    <property type="match status" value="1"/>
</dbReference>
<feature type="domain" description="Kinesin motor" evidence="13">
    <location>
        <begin position="144"/>
        <end position="492"/>
    </location>
</feature>
<evidence type="ECO:0000256" key="1">
    <source>
        <dbReference type="ARBA" id="ARBA00004245"/>
    </source>
</evidence>
<dbReference type="PROSITE" id="PS51257">
    <property type="entry name" value="PROKAR_LIPOPROTEIN"/>
    <property type="match status" value="1"/>
</dbReference>
<keyword evidence="6 10" id="KW-0175">Coiled coil</keyword>
<evidence type="ECO:0000313" key="14">
    <source>
        <dbReference type="Proteomes" id="UP000694920"/>
    </source>
</evidence>
<dbReference type="FunFam" id="2.60.200.20:FF:000050">
    <property type="entry name" value="Kinesin-like protein, KLP38B"/>
    <property type="match status" value="1"/>
</dbReference>
<dbReference type="PROSITE" id="PS50067">
    <property type="entry name" value="KINESIN_MOTOR_2"/>
    <property type="match status" value="1"/>
</dbReference>
<evidence type="ECO:0000256" key="7">
    <source>
        <dbReference type="ARBA" id="ARBA00023175"/>
    </source>
</evidence>
<dbReference type="PANTHER" id="PTHR47117:SF5">
    <property type="entry name" value="KINESIN-LIKE PROTEIN KIF14"/>
    <property type="match status" value="1"/>
</dbReference>
<keyword evidence="8" id="KW-0206">Cytoskeleton</keyword>
<feature type="region of interest" description="Disordered" evidence="11">
    <location>
        <begin position="26"/>
        <end position="52"/>
    </location>
</feature>
<dbReference type="GO" id="GO:0003777">
    <property type="term" value="F:microtubule motor activity"/>
    <property type="evidence" value="ECO:0007669"/>
    <property type="project" value="InterPro"/>
</dbReference>
<evidence type="ECO:0000256" key="3">
    <source>
        <dbReference type="ARBA" id="ARBA00022701"/>
    </source>
</evidence>
<dbReference type="RefSeq" id="XP_015604058.1">
    <property type="nucleotide sequence ID" value="XM_015748572.2"/>
</dbReference>
<keyword evidence="2" id="KW-0963">Cytoplasm</keyword>
<dbReference type="GO" id="GO:0008017">
    <property type="term" value="F:microtubule binding"/>
    <property type="evidence" value="ECO:0007669"/>
    <property type="project" value="InterPro"/>
</dbReference>
<evidence type="ECO:0000256" key="5">
    <source>
        <dbReference type="ARBA" id="ARBA00022840"/>
    </source>
</evidence>
<comment type="subcellular location">
    <subcellularLocation>
        <location evidence="1">Cytoplasm</location>
        <location evidence="1">Cytoskeleton</location>
    </subcellularLocation>
</comment>
<dbReference type="PRINTS" id="PR00380">
    <property type="entry name" value="KINESINHEAVY"/>
</dbReference>
<feature type="compositionally biased region" description="Basic and acidic residues" evidence="11">
    <location>
        <begin position="1111"/>
        <end position="1127"/>
    </location>
</feature>
<dbReference type="InterPro" id="IPR036961">
    <property type="entry name" value="Kinesin_motor_dom_sf"/>
</dbReference>
<dbReference type="SMART" id="SM00129">
    <property type="entry name" value="KISc"/>
    <property type="match status" value="1"/>
</dbReference>
<dbReference type="GeneID" id="107271949"/>
<evidence type="ECO:0000259" key="13">
    <source>
        <dbReference type="PROSITE" id="PS50067"/>
    </source>
</evidence>
<dbReference type="Pfam" id="PF00225">
    <property type="entry name" value="Kinesin"/>
    <property type="match status" value="1"/>
</dbReference>
<evidence type="ECO:0000256" key="8">
    <source>
        <dbReference type="ARBA" id="ARBA00023212"/>
    </source>
</evidence>
<evidence type="ECO:0000256" key="11">
    <source>
        <dbReference type="SAM" id="MobiDB-lite"/>
    </source>
</evidence>
<protein>
    <submittedName>
        <fullName evidence="15">Kinesin-like protein KIF14 isoform X1</fullName>
    </submittedName>
</protein>
<dbReference type="GO" id="GO:0007018">
    <property type="term" value="P:microtubule-based movement"/>
    <property type="evidence" value="ECO:0007669"/>
    <property type="project" value="InterPro"/>
</dbReference>
<name>A0AAJ7FR38_CEPCN</name>
<dbReference type="AlphaFoldDB" id="A0AAJ7FR38"/>
<dbReference type="GO" id="GO:0005524">
    <property type="term" value="F:ATP binding"/>
    <property type="evidence" value="ECO:0007669"/>
    <property type="project" value="UniProtKB-UniRule"/>
</dbReference>
<dbReference type="SUPFAM" id="SSF49879">
    <property type="entry name" value="SMAD/FHA domain"/>
    <property type="match status" value="1"/>
</dbReference>
<dbReference type="InterPro" id="IPR019821">
    <property type="entry name" value="Kinesin_motor_CS"/>
</dbReference>
<dbReference type="KEGG" id="ccin:107271949"/>
<dbReference type="InterPro" id="IPR000253">
    <property type="entry name" value="FHA_dom"/>
</dbReference>
<gene>
    <name evidence="15" type="primary">LOC107271949</name>
</gene>
<keyword evidence="7 9" id="KW-0505">Motor protein</keyword>
<dbReference type="InterPro" id="IPR027417">
    <property type="entry name" value="P-loop_NTPase"/>
</dbReference>
<accession>A0AAJ7FR38</accession>
<keyword evidence="5 9" id="KW-0067">ATP-binding</keyword>
<feature type="coiled-coil region" evidence="10">
    <location>
        <begin position="740"/>
        <end position="821"/>
    </location>
</feature>
<evidence type="ECO:0000256" key="6">
    <source>
        <dbReference type="ARBA" id="ARBA00023054"/>
    </source>
</evidence>
<feature type="region of interest" description="Disordered" evidence="11">
    <location>
        <begin position="1082"/>
        <end position="1127"/>
    </location>
</feature>
<dbReference type="Gene3D" id="2.60.200.20">
    <property type="match status" value="1"/>
</dbReference>
<evidence type="ECO:0000256" key="9">
    <source>
        <dbReference type="PROSITE-ProRule" id="PRU00283"/>
    </source>
</evidence>
<proteinExistence type="inferred from homology"/>
<evidence type="ECO:0000256" key="4">
    <source>
        <dbReference type="ARBA" id="ARBA00022741"/>
    </source>
</evidence>